<reference evidence="2" key="1">
    <citation type="journal article" date="2011" name="Nature">
        <title>Genome sequence and analysis of the tuber crop potato.</title>
        <authorList>
            <consortium name="The Potato Genome Sequencing Consortium"/>
        </authorList>
    </citation>
    <scope>NUCLEOTIDE SEQUENCE [LARGE SCALE GENOMIC DNA]</scope>
    <source>
        <strain evidence="2">cv. DM1-3 516 R44</strain>
    </source>
</reference>
<sequence length="52" mass="6039">MASSSVDTNKLCNRLEFSDSKEEVKKEKSPAVLVFKKWQHPERKQPLHLSKV</sequence>
<accession>M1B1M1</accession>
<dbReference type="Gramene" id="PGSC0003DMT400034982">
    <property type="protein sequence ID" value="PGSC0003DMT400034982"/>
    <property type="gene ID" value="PGSC0003DMG400013448"/>
</dbReference>
<dbReference type="Proteomes" id="UP000011115">
    <property type="component" value="Unassembled WGS sequence"/>
</dbReference>
<name>M1B1M1_SOLTU</name>
<dbReference type="EnsemblPlants" id="PGSC0003DMT400034982">
    <property type="protein sequence ID" value="PGSC0003DMT400034982"/>
    <property type="gene ID" value="PGSC0003DMG400013448"/>
</dbReference>
<evidence type="ECO:0000313" key="1">
    <source>
        <dbReference type="EnsemblPlants" id="PGSC0003DMT400034982"/>
    </source>
</evidence>
<dbReference type="HOGENOM" id="CLU_3091082_0_0_1"/>
<keyword evidence="2" id="KW-1185">Reference proteome</keyword>
<proteinExistence type="predicted"/>
<protein>
    <submittedName>
        <fullName evidence="1">ATBET12</fullName>
    </submittedName>
</protein>
<dbReference type="ExpressionAtlas" id="M1B1M1">
    <property type="expression patterns" value="baseline"/>
</dbReference>
<organism evidence="1 2">
    <name type="scientific">Solanum tuberosum</name>
    <name type="common">Potato</name>
    <dbReference type="NCBI Taxonomy" id="4113"/>
    <lineage>
        <taxon>Eukaryota</taxon>
        <taxon>Viridiplantae</taxon>
        <taxon>Streptophyta</taxon>
        <taxon>Embryophyta</taxon>
        <taxon>Tracheophyta</taxon>
        <taxon>Spermatophyta</taxon>
        <taxon>Magnoliopsida</taxon>
        <taxon>eudicotyledons</taxon>
        <taxon>Gunneridae</taxon>
        <taxon>Pentapetalae</taxon>
        <taxon>asterids</taxon>
        <taxon>lamiids</taxon>
        <taxon>Solanales</taxon>
        <taxon>Solanaceae</taxon>
        <taxon>Solanoideae</taxon>
        <taxon>Solaneae</taxon>
        <taxon>Solanum</taxon>
    </lineage>
</organism>
<dbReference type="AlphaFoldDB" id="M1B1M1"/>
<reference evidence="1" key="2">
    <citation type="submission" date="2015-06" db="UniProtKB">
        <authorList>
            <consortium name="EnsemblPlants"/>
        </authorList>
    </citation>
    <scope>IDENTIFICATION</scope>
    <source>
        <strain evidence="1">DM1-3 516 R44</strain>
    </source>
</reference>
<evidence type="ECO:0000313" key="2">
    <source>
        <dbReference type="Proteomes" id="UP000011115"/>
    </source>
</evidence>